<keyword evidence="2" id="KW-0472">Membrane</keyword>
<dbReference type="GeneID" id="84590931"/>
<name>A0AAJ8BP02_ASPNG</name>
<sequence length="155" mass="17185">MAFWGVAEREVIERAVALEWADAAQVDERKESPNIRGVLSAGPSQPSRGDASEIKPGFGFSSALLWGAIFGAFGWTRVLRPVGRIPTRDSCSDRSDGTSWKRYLDLTLLSLDEPPTKGTKELEGQRKSQRARETKWALGSRGEKWALPELIILDD</sequence>
<proteinExistence type="predicted"/>
<keyword evidence="2" id="KW-0812">Transmembrane</keyword>
<reference evidence="3" key="1">
    <citation type="submission" date="2025-02" db="EMBL/GenBank/DDBJ databases">
        <authorList>
            <consortium name="NCBI Genome Project"/>
        </authorList>
    </citation>
    <scope>NUCLEOTIDE SEQUENCE</scope>
</reference>
<keyword evidence="2" id="KW-1133">Transmembrane helix</keyword>
<reference evidence="3" key="2">
    <citation type="submission" date="2025-08" db="UniProtKB">
        <authorList>
            <consortium name="RefSeq"/>
        </authorList>
    </citation>
    <scope>IDENTIFICATION</scope>
</reference>
<dbReference type="AlphaFoldDB" id="A0AAJ8BP02"/>
<dbReference type="VEuPathDB" id="FungiDB:An04g05830"/>
<dbReference type="RefSeq" id="XP_059600614.1">
    <property type="nucleotide sequence ID" value="XM_059747556.1"/>
</dbReference>
<dbReference type="KEGG" id="ang:An04g05830"/>
<organism evidence="3">
    <name type="scientific">Aspergillus niger</name>
    <dbReference type="NCBI Taxonomy" id="5061"/>
    <lineage>
        <taxon>Eukaryota</taxon>
        <taxon>Fungi</taxon>
        <taxon>Dikarya</taxon>
        <taxon>Ascomycota</taxon>
        <taxon>Pezizomycotina</taxon>
        <taxon>Eurotiomycetes</taxon>
        <taxon>Eurotiomycetidae</taxon>
        <taxon>Eurotiales</taxon>
        <taxon>Aspergillaceae</taxon>
        <taxon>Aspergillus</taxon>
        <taxon>Aspergillus subgen. Circumdati</taxon>
    </lineage>
</organism>
<evidence type="ECO:0000256" key="1">
    <source>
        <dbReference type="SAM" id="MobiDB-lite"/>
    </source>
</evidence>
<feature type="region of interest" description="Disordered" evidence="1">
    <location>
        <begin position="34"/>
        <end position="53"/>
    </location>
</feature>
<evidence type="ECO:0000256" key="2">
    <source>
        <dbReference type="SAM" id="Phobius"/>
    </source>
</evidence>
<evidence type="ECO:0000313" key="3">
    <source>
        <dbReference type="RefSeq" id="XP_059600614.1"/>
    </source>
</evidence>
<protein>
    <submittedName>
        <fullName evidence="3">Uncharacterized protein</fullName>
    </submittedName>
</protein>
<feature type="transmembrane region" description="Helical" evidence="2">
    <location>
        <begin position="58"/>
        <end position="78"/>
    </location>
</feature>
<gene>
    <name evidence="3" type="ORF">An04g05830</name>
</gene>
<feature type="region of interest" description="Disordered" evidence="1">
    <location>
        <begin position="114"/>
        <end position="134"/>
    </location>
</feature>
<accession>A0AAJ8BP02</accession>